<accession>E9HQ41</accession>
<dbReference type="Proteomes" id="UP000000305">
    <property type="component" value="Unassembled WGS sequence"/>
</dbReference>
<dbReference type="PANTHER" id="PTHR46704">
    <property type="entry name" value="CXC DOMAIN-CONTAINING PROTEIN-RELATED"/>
    <property type="match status" value="1"/>
</dbReference>
<dbReference type="KEGG" id="dpx:DAPPUDRAFT_263616"/>
<reference evidence="1 2" key="1">
    <citation type="journal article" date="2011" name="Science">
        <title>The ecoresponsive genome of Daphnia pulex.</title>
        <authorList>
            <person name="Colbourne J.K."/>
            <person name="Pfrender M.E."/>
            <person name="Gilbert D."/>
            <person name="Thomas W.K."/>
            <person name="Tucker A."/>
            <person name="Oakley T.H."/>
            <person name="Tokishita S."/>
            <person name="Aerts A."/>
            <person name="Arnold G.J."/>
            <person name="Basu M.K."/>
            <person name="Bauer D.J."/>
            <person name="Caceres C.E."/>
            <person name="Carmel L."/>
            <person name="Casola C."/>
            <person name="Choi J.H."/>
            <person name="Detter J.C."/>
            <person name="Dong Q."/>
            <person name="Dusheyko S."/>
            <person name="Eads B.D."/>
            <person name="Frohlich T."/>
            <person name="Geiler-Samerotte K.A."/>
            <person name="Gerlach D."/>
            <person name="Hatcher P."/>
            <person name="Jogdeo S."/>
            <person name="Krijgsveld J."/>
            <person name="Kriventseva E.V."/>
            <person name="Kultz D."/>
            <person name="Laforsch C."/>
            <person name="Lindquist E."/>
            <person name="Lopez J."/>
            <person name="Manak J.R."/>
            <person name="Muller J."/>
            <person name="Pangilinan J."/>
            <person name="Patwardhan R.P."/>
            <person name="Pitluck S."/>
            <person name="Pritham E.J."/>
            <person name="Rechtsteiner A."/>
            <person name="Rho M."/>
            <person name="Rogozin I.B."/>
            <person name="Sakarya O."/>
            <person name="Salamov A."/>
            <person name="Schaack S."/>
            <person name="Shapiro H."/>
            <person name="Shiga Y."/>
            <person name="Skalitzky C."/>
            <person name="Smith Z."/>
            <person name="Souvorov A."/>
            <person name="Sung W."/>
            <person name="Tang Z."/>
            <person name="Tsuchiya D."/>
            <person name="Tu H."/>
            <person name="Vos H."/>
            <person name="Wang M."/>
            <person name="Wolf Y.I."/>
            <person name="Yamagata H."/>
            <person name="Yamada T."/>
            <person name="Ye Y."/>
            <person name="Shaw J.R."/>
            <person name="Andrews J."/>
            <person name="Crease T.J."/>
            <person name="Tang H."/>
            <person name="Lucas S.M."/>
            <person name="Robertson H.M."/>
            <person name="Bork P."/>
            <person name="Koonin E.V."/>
            <person name="Zdobnov E.M."/>
            <person name="Grigoriev I.V."/>
            <person name="Lynch M."/>
            <person name="Boore J.L."/>
        </authorList>
    </citation>
    <scope>NUCLEOTIDE SEQUENCE [LARGE SCALE GENOMIC DNA]</scope>
</reference>
<gene>
    <name evidence="1" type="ORF">DAPPUDRAFT_263616</name>
</gene>
<organism evidence="1 2">
    <name type="scientific">Daphnia pulex</name>
    <name type="common">Water flea</name>
    <dbReference type="NCBI Taxonomy" id="6669"/>
    <lineage>
        <taxon>Eukaryota</taxon>
        <taxon>Metazoa</taxon>
        <taxon>Ecdysozoa</taxon>
        <taxon>Arthropoda</taxon>
        <taxon>Crustacea</taxon>
        <taxon>Branchiopoda</taxon>
        <taxon>Diplostraca</taxon>
        <taxon>Cladocera</taxon>
        <taxon>Anomopoda</taxon>
        <taxon>Daphniidae</taxon>
        <taxon>Daphnia</taxon>
    </lineage>
</organism>
<dbReference type="InParanoid" id="E9HQ41"/>
<dbReference type="HOGENOM" id="CLU_635028_0_0_1"/>
<keyword evidence="2" id="KW-1185">Reference proteome</keyword>
<sequence length="432" mass="48981">MESPRYDQLFIQLVGKYISESGLPHILTESGVLAQGSVQGFLNGTNFNRNKRIHPMLALALSTLHFQAFMKKEDVMDEVTLNHLITTMKMKPSNETTISESILPEIDELFEKYESYKNDTLQGSHGATARFCMVHNYARWGTRFLDNLLRIEDTHPGITEEVMKGLMAVRRTEKPFSASYQDLVLEQTINLDAANKKHGEINLTDSYHARLRWSASHYIRTEISSDLLDSLNLVRKEDISREVKPSGIKIDTCQLNKIIQCIKSCMNPFMEPPSITLHNLSTGRAAKTATQNFLLGVPKMGTQAMNNFIGCCTEDPTAFEKPIKRQKVFTFAEEGVKETKRINGKVKEIQMQRDMCGKLLMLSMKNKIDMKLVFKFPLSIVPLVFGQTDGTMNHTPKATLINAIAGKSATHPPRHIDAYYYPEFIKISSDFF</sequence>
<dbReference type="OMA" id="DCHRISE"/>
<dbReference type="EMBL" id="GL732714">
    <property type="protein sequence ID" value="EFX66146.1"/>
    <property type="molecule type" value="Genomic_DNA"/>
</dbReference>
<dbReference type="PANTHER" id="PTHR46704:SF9">
    <property type="entry name" value="BHLH DOMAIN-CONTAINING PROTEIN"/>
    <property type="match status" value="1"/>
</dbReference>
<dbReference type="eggNOG" id="ENOG502R4E0">
    <property type="taxonomic scope" value="Eukaryota"/>
</dbReference>
<dbReference type="PhylomeDB" id="E9HQ41"/>
<evidence type="ECO:0000313" key="1">
    <source>
        <dbReference type="EMBL" id="EFX66146.1"/>
    </source>
</evidence>
<dbReference type="OrthoDB" id="8065611at2759"/>
<protein>
    <submittedName>
        <fullName evidence="1">Uncharacterized protein</fullName>
    </submittedName>
</protein>
<name>E9HQ41_DAPPU</name>
<dbReference type="AlphaFoldDB" id="E9HQ41"/>
<proteinExistence type="predicted"/>
<evidence type="ECO:0000313" key="2">
    <source>
        <dbReference type="Proteomes" id="UP000000305"/>
    </source>
</evidence>